<sequence>MAHGAKRALSKMIGSARLLTAKTFQVVGQEGLEGGWLIGTGTAPIMFAQIGTGSVAVGAAFITLSGTDVGHDVAALYTRINIFSKRTLVPAAGVTVRTQALPVQKVQLELQGVGVVGECVEKRRTGWVL</sequence>
<keyword evidence="2" id="KW-1185">Reference proteome</keyword>
<accession>A0AAV4LPM8</accession>
<dbReference type="GeneID" id="94193352"/>
<gene>
    <name evidence="1" type="ORF">BcabD6B2_13040</name>
</gene>
<dbReference type="AlphaFoldDB" id="A0AAV4LPM8"/>
<comment type="caution">
    <text evidence="1">The sequence shown here is derived from an EMBL/GenBank/DDBJ whole genome shotgun (WGS) entry which is preliminary data.</text>
</comment>
<evidence type="ECO:0000313" key="1">
    <source>
        <dbReference type="EMBL" id="GIX61869.1"/>
    </source>
</evidence>
<proteinExistence type="predicted"/>
<dbReference type="Proteomes" id="UP001497744">
    <property type="component" value="Unassembled WGS sequence"/>
</dbReference>
<dbReference type="EMBL" id="BPLF01000001">
    <property type="protein sequence ID" value="GIX61869.1"/>
    <property type="molecule type" value="Genomic_DNA"/>
</dbReference>
<organism evidence="1 2">
    <name type="scientific">Babesia caballi</name>
    <dbReference type="NCBI Taxonomy" id="5871"/>
    <lineage>
        <taxon>Eukaryota</taxon>
        <taxon>Sar</taxon>
        <taxon>Alveolata</taxon>
        <taxon>Apicomplexa</taxon>
        <taxon>Aconoidasida</taxon>
        <taxon>Piroplasmida</taxon>
        <taxon>Babesiidae</taxon>
        <taxon>Babesia</taxon>
    </lineage>
</organism>
<reference evidence="1 2" key="1">
    <citation type="submission" date="2021-06" db="EMBL/GenBank/DDBJ databases">
        <title>Genome sequence of Babesia caballi.</title>
        <authorList>
            <person name="Yamagishi J."/>
            <person name="Kidaka T."/>
            <person name="Ochi A."/>
        </authorList>
    </citation>
    <scope>NUCLEOTIDE SEQUENCE [LARGE SCALE GENOMIC DNA]</scope>
    <source>
        <strain evidence="1">USDA-D6B2</strain>
    </source>
</reference>
<protein>
    <submittedName>
        <fullName evidence="1">EglC Endo-1,3-1,4-beta-glycanase</fullName>
    </submittedName>
</protein>
<name>A0AAV4LPM8_BABCB</name>
<dbReference type="RefSeq" id="XP_067713940.1">
    <property type="nucleotide sequence ID" value="XM_067857839.1"/>
</dbReference>
<evidence type="ECO:0000313" key="2">
    <source>
        <dbReference type="Proteomes" id="UP001497744"/>
    </source>
</evidence>